<dbReference type="OrthoDB" id="8243240at2"/>
<sequence length="61" mass="6840">MDLTATERDFLRRLASEAWISPPLFDHEIVARLVELGLVETEPLASGEVEYRITAAGRDVL</sequence>
<comment type="caution">
    <text evidence="1">The sequence shown here is derived from an EMBL/GenBank/DDBJ whole genome shotgun (WGS) entry which is preliminary data.</text>
</comment>
<accession>A0A176YY71</accession>
<dbReference type="AlphaFoldDB" id="A0A176YY71"/>
<dbReference type="EMBL" id="LUUB01000045">
    <property type="protein sequence ID" value="OAF11723.1"/>
    <property type="molecule type" value="Genomic_DNA"/>
</dbReference>
<name>A0A176YY71_9BRAD</name>
<dbReference type="RefSeq" id="WP_063699142.1">
    <property type="nucleotide sequence ID" value="NZ_LUUB01000045.1"/>
</dbReference>
<dbReference type="STRING" id="1505087.AYJ54_07605"/>
<gene>
    <name evidence="1" type="ORF">AYJ54_07605</name>
</gene>
<dbReference type="Proteomes" id="UP000076959">
    <property type="component" value="Unassembled WGS sequence"/>
</dbReference>
<protein>
    <submittedName>
        <fullName evidence="1">Uncharacterized protein</fullName>
    </submittedName>
</protein>
<proteinExistence type="predicted"/>
<reference evidence="1 2" key="1">
    <citation type="submission" date="2016-03" db="EMBL/GenBank/DDBJ databases">
        <title>Draft Genome Sequence of the Strain BR 10245 (Bradyrhizobium sp.) isolated from nodules of Centrolobium paraense.</title>
        <authorList>
            <person name="Simoes-Araujo J.L.Sr."/>
            <person name="Barauna A.C."/>
            <person name="Silva K."/>
            <person name="Zilli J.E."/>
        </authorList>
    </citation>
    <scope>NUCLEOTIDE SEQUENCE [LARGE SCALE GENOMIC DNA]</scope>
    <source>
        <strain evidence="1 2">BR 10245</strain>
    </source>
</reference>
<keyword evidence="2" id="KW-1185">Reference proteome</keyword>
<evidence type="ECO:0000313" key="1">
    <source>
        <dbReference type="EMBL" id="OAF11723.1"/>
    </source>
</evidence>
<evidence type="ECO:0000313" key="2">
    <source>
        <dbReference type="Proteomes" id="UP000076959"/>
    </source>
</evidence>
<organism evidence="1 2">
    <name type="scientific">Bradyrhizobium centrolobii</name>
    <dbReference type="NCBI Taxonomy" id="1505087"/>
    <lineage>
        <taxon>Bacteria</taxon>
        <taxon>Pseudomonadati</taxon>
        <taxon>Pseudomonadota</taxon>
        <taxon>Alphaproteobacteria</taxon>
        <taxon>Hyphomicrobiales</taxon>
        <taxon>Nitrobacteraceae</taxon>
        <taxon>Bradyrhizobium</taxon>
    </lineage>
</organism>